<keyword evidence="6" id="KW-1185">Reference proteome</keyword>
<dbReference type="Proteomes" id="UP001152599">
    <property type="component" value="Unassembled WGS sequence"/>
</dbReference>
<dbReference type="Gene3D" id="3.20.20.80">
    <property type="entry name" value="Glycosidases"/>
    <property type="match status" value="1"/>
</dbReference>
<protein>
    <submittedName>
        <fullName evidence="5">Alpha-amylase family glycosyl hydrolase</fullName>
    </submittedName>
</protein>
<dbReference type="PANTHER" id="PTHR43002">
    <property type="entry name" value="GLYCOGEN DEBRANCHING ENZYME"/>
    <property type="match status" value="1"/>
</dbReference>
<dbReference type="GO" id="GO:0005975">
    <property type="term" value="P:carbohydrate metabolic process"/>
    <property type="evidence" value="ECO:0007669"/>
    <property type="project" value="InterPro"/>
</dbReference>
<proteinExistence type="inferred from homology"/>
<accession>A0A9X4N049</accession>
<feature type="signal peptide" evidence="3">
    <location>
        <begin position="1"/>
        <end position="18"/>
    </location>
</feature>
<dbReference type="CDD" id="cd11350">
    <property type="entry name" value="AmyAc_4"/>
    <property type="match status" value="1"/>
</dbReference>
<evidence type="ECO:0000259" key="4">
    <source>
        <dbReference type="SMART" id="SM00642"/>
    </source>
</evidence>
<evidence type="ECO:0000313" key="5">
    <source>
        <dbReference type="EMBL" id="MDG4946112.1"/>
    </source>
</evidence>
<dbReference type="InterPro" id="IPR014756">
    <property type="entry name" value="Ig_E-set"/>
</dbReference>
<dbReference type="GO" id="GO:0016787">
    <property type="term" value="F:hydrolase activity"/>
    <property type="evidence" value="ECO:0007669"/>
    <property type="project" value="UniProtKB-KW"/>
</dbReference>
<gene>
    <name evidence="5" type="ORF">NMK71_06770</name>
</gene>
<dbReference type="SMART" id="SM00642">
    <property type="entry name" value="Aamy"/>
    <property type="match status" value="1"/>
</dbReference>
<dbReference type="InterPro" id="IPR026444">
    <property type="entry name" value="Secre_tail"/>
</dbReference>
<dbReference type="Gene3D" id="2.60.40.10">
    <property type="entry name" value="Immunoglobulins"/>
    <property type="match status" value="1"/>
</dbReference>
<evidence type="ECO:0000256" key="3">
    <source>
        <dbReference type="SAM" id="SignalP"/>
    </source>
</evidence>
<reference evidence="5" key="1">
    <citation type="submission" date="2022-07" db="EMBL/GenBank/DDBJ databases">
        <title>Description and genome-wide analysis of Profundicola chukchiensis gen. nov., sp. nov., marine bacteria isolated from bottom sediments of the Chukchi Sea.</title>
        <authorList>
            <person name="Romanenko L."/>
            <person name="Otstavnykh N."/>
            <person name="Kurilenko V."/>
            <person name="Eremeev V."/>
            <person name="Velansky P."/>
            <person name="Mikhailov V."/>
            <person name="Isaeva M."/>
        </authorList>
    </citation>
    <scope>NUCLEOTIDE SEQUENCE</scope>
    <source>
        <strain evidence="5">KMM 9713</strain>
    </source>
</reference>
<dbReference type="InterPro" id="IPR006047">
    <property type="entry name" value="GH13_cat_dom"/>
</dbReference>
<dbReference type="RefSeq" id="WP_304420610.1">
    <property type="nucleotide sequence ID" value="NZ_JANCMU010000003.1"/>
</dbReference>
<keyword evidence="5" id="KW-0378">Hydrolase</keyword>
<dbReference type="NCBIfam" id="TIGR04183">
    <property type="entry name" value="Por_Secre_tail"/>
    <property type="match status" value="1"/>
</dbReference>
<name>A0A9X4N049_9FLAO</name>
<keyword evidence="2 3" id="KW-0732">Signal</keyword>
<comment type="caution">
    <text evidence="5">The sequence shown here is derived from an EMBL/GenBank/DDBJ whole genome shotgun (WGS) entry which is preliminary data.</text>
</comment>
<dbReference type="Pfam" id="PF00128">
    <property type="entry name" value="Alpha-amylase"/>
    <property type="match status" value="2"/>
</dbReference>
<dbReference type="AlphaFoldDB" id="A0A9X4N049"/>
<organism evidence="5 6">
    <name type="scientific">Profundicola chukchiensis</name>
    <dbReference type="NCBI Taxonomy" id="2961959"/>
    <lineage>
        <taxon>Bacteria</taxon>
        <taxon>Pseudomonadati</taxon>
        <taxon>Bacteroidota</taxon>
        <taxon>Flavobacteriia</taxon>
        <taxon>Flavobacteriales</taxon>
        <taxon>Weeksellaceae</taxon>
        <taxon>Profundicola</taxon>
    </lineage>
</organism>
<dbReference type="SUPFAM" id="SSF51445">
    <property type="entry name" value="(Trans)glycosidases"/>
    <property type="match status" value="1"/>
</dbReference>
<dbReference type="InterPro" id="IPR013783">
    <property type="entry name" value="Ig-like_fold"/>
</dbReference>
<evidence type="ECO:0000313" key="6">
    <source>
        <dbReference type="Proteomes" id="UP001152599"/>
    </source>
</evidence>
<feature type="domain" description="Glycosyl hydrolase family 13 catalytic" evidence="4">
    <location>
        <begin position="383"/>
        <end position="761"/>
    </location>
</feature>
<evidence type="ECO:0000256" key="1">
    <source>
        <dbReference type="ARBA" id="ARBA00008061"/>
    </source>
</evidence>
<sequence length="947" mass="107505">MKNIYTFFVFLLFVGLQAQQQEVSFTVTPTNFAETQSITLSFDGSSIDESAWGVTNNALYLWSWSFDLNDSNSMDCPTNGSWTNSNEANRLTYNSSNDTYSISFVPTEFYNRTGIGKIGFLVKAKNGNGDKKSQDMEVEVGLFQLNLIQPQSNENVEINVGESINVQASTTVDATFEVALNNNLVYETSSASTTFNYSFSPSESGNVKLKATDNLGNTLEDNFNVSIIPADQIAPIPAWIEPGINYHPSDPSKVGLALIAPGKNYVHVIGSFNNYQINDDYVMNKDLENEELFWIELTDLNPGELYTFQYRTNDNIKVADPYSPIVLSPYDDQWIESSTYPNMPSYPSGQDFEVSVFQTNQTSYSWQVENFEKPAMEDLIVYEVLIRDFTEEKNFQSLIDKIDYIKDLNVNAIELMPIMEFDGNQSWGYNPSFHYALDKAYGTQDKFKEFVDVAHQNGIAVILDIALNHATGRSPLVRLWNVDDNGDGYGPVREDNPYFNTSPRHSYNVFEDFNHQSEYTRYYVQRVVQHWINEYKIDGFRWDLTKGFTQNCTANDEACTNAYQQDRVDVLKMYADYQWDVDETSYVIFEHLGTSAEEAEWANYRVDEGKGIMTWNNLNNAFNQNTMGYSSNSNFNRINHTNQGFTEKRSVSYGESHDEERLLFKNLEYGASSGSYNVQNLATALERQKAFGAVFFTVPGPKMIWQFGELGYDFGINRCEDGTYSNDCRLAPKPVAFSLNYDTDTNRTAVYDTWAQIIALRNNNEVFKTNTYTVESGNLLPKINIWNNSIPNSRLNKVIVLANFKTTTSVVTPNFENTGMWYNLLDNTGFSVTSTNQTVTLLPGEFLILGNQPADTLGVEEVEVELDPDFDFQVLNNPVENGVIKVKYNTSQKATFSLYDLQGKLLKTKKVDAGNGQLEISSSSKENVYILLFDDQINRKSEKILIK</sequence>
<dbReference type="SUPFAM" id="SSF81296">
    <property type="entry name" value="E set domains"/>
    <property type="match status" value="1"/>
</dbReference>
<comment type="similarity">
    <text evidence="1">Belongs to the glycosyl hydrolase 13 family.</text>
</comment>
<feature type="chain" id="PRO_5040866472" evidence="3">
    <location>
        <begin position="19"/>
        <end position="947"/>
    </location>
</feature>
<dbReference type="EMBL" id="JANCMU010000003">
    <property type="protein sequence ID" value="MDG4946112.1"/>
    <property type="molecule type" value="Genomic_DNA"/>
</dbReference>
<evidence type="ECO:0000256" key="2">
    <source>
        <dbReference type="ARBA" id="ARBA00022729"/>
    </source>
</evidence>
<dbReference type="InterPro" id="IPR017853">
    <property type="entry name" value="GH"/>
</dbReference>